<accession>A0A8J6D8Y0</accession>
<evidence type="ECO:0000313" key="9">
    <source>
        <dbReference type="EMBL" id="KAG8499506.1"/>
    </source>
</evidence>
<sequence>MAFLKLFFSFLMFMVYLTSMMANMQIHIDSSITYRNSPFYNGVNGAGPMFRKNYSNKEDSRWLNQMQNQNVAITILNLGNVFLEKMITLTKIENVGITALLIVREEFTLTMAILKLFFSFLMLMIYLTSMMAYTQIHIDSPITYRNSTFYDDFNDVEGGEPVTKSDAKSKCCNNHPELGKCIPGEDDNPDKDGKCWNYCIADCERGGVCKLMSDGHHECHCAC</sequence>
<reference evidence="9 10" key="1">
    <citation type="journal article" date="2021" name="bioRxiv">
        <title>The Gossypium anomalum genome as a resource for cotton improvement and evolutionary analysis of hybrid incompatibility.</title>
        <authorList>
            <person name="Grover C.E."/>
            <person name="Yuan D."/>
            <person name="Arick M.A."/>
            <person name="Miller E.R."/>
            <person name="Hu G."/>
            <person name="Peterson D.G."/>
            <person name="Wendel J.F."/>
            <person name="Udall J.A."/>
        </authorList>
    </citation>
    <scope>NUCLEOTIDE SEQUENCE [LARGE SCALE GENOMIC DNA]</scope>
    <source>
        <strain evidence="9">JFW-Udall</strain>
        <tissue evidence="9">Leaf</tissue>
    </source>
</reference>
<name>A0A8J6D8Y0_9ROSI</name>
<keyword evidence="8" id="KW-0472">Membrane</keyword>
<dbReference type="GO" id="GO:0031640">
    <property type="term" value="P:killing of cells of another organism"/>
    <property type="evidence" value="ECO:0007669"/>
    <property type="project" value="UniProtKB-KW"/>
</dbReference>
<dbReference type="GO" id="GO:0050832">
    <property type="term" value="P:defense response to fungus"/>
    <property type="evidence" value="ECO:0007669"/>
    <property type="project" value="UniProtKB-KW"/>
</dbReference>
<comment type="similarity">
    <text evidence="2">Belongs to the DEFL family.</text>
</comment>
<evidence type="ECO:0000256" key="8">
    <source>
        <dbReference type="SAM" id="Phobius"/>
    </source>
</evidence>
<evidence type="ECO:0000256" key="5">
    <source>
        <dbReference type="ARBA" id="ARBA00022577"/>
    </source>
</evidence>
<keyword evidence="6" id="KW-0732">Signal</keyword>
<proteinExistence type="inferred from homology"/>
<dbReference type="Proteomes" id="UP000701853">
    <property type="component" value="Chromosome 3"/>
</dbReference>
<keyword evidence="4" id="KW-0929">Antimicrobial</keyword>
<dbReference type="Pfam" id="PF10868">
    <property type="entry name" value="Defensin_like"/>
    <property type="match status" value="1"/>
</dbReference>
<evidence type="ECO:0000313" key="10">
    <source>
        <dbReference type="Proteomes" id="UP000701853"/>
    </source>
</evidence>
<dbReference type="PANTHER" id="PTHR34453:SF3">
    <property type="entry name" value="DEFENSIN-LIKE (DEFL) FAMILY PROTEIN-RELATED"/>
    <property type="match status" value="1"/>
</dbReference>
<dbReference type="AlphaFoldDB" id="A0A8J6D8Y0"/>
<keyword evidence="3" id="KW-0964">Secreted</keyword>
<gene>
    <name evidence="9" type="ORF">CXB51_006044</name>
</gene>
<evidence type="ECO:0000256" key="7">
    <source>
        <dbReference type="ARBA" id="ARBA00022821"/>
    </source>
</evidence>
<evidence type="ECO:0000256" key="6">
    <source>
        <dbReference type="ARBA" id="ARBA00022729"/>
    </source>
</evidence>
<dbReference type="GO" id="GO:0005576">
    <property type="term" value="C:extracellular region"/>
    <property type="evidence" value="ECO:0007669"/>
    <property type="project" value="UniProtKB-SubCell"/>
</dbReference>
<dbReference type="OrthoDB" id="1043633at2759"/>
<protein>
    <submittedName>
        <fullName evidence="9">Uncharacterized protein</fullName>
    </submittedName>
</protein>
<comment type="subcellular location">
    <subcellularLocation>
        <location evidence="1">Secreted</location>
    </subcellularLocation>
</comment>
<feature type="transmembrane region" description="Helical" evidence="8">
    <location>
        <begin position="112"/>
        <end position="133"/>
    </location>
</feature>
<comment type="caution">
    <text evidence="9">The sequence shown here is derived from an EMBL/GenBank/DDBJ whole genome shotgun (WGS) entry which is preliminary data.</text>
</comment>
<dbReference type="InterPro" id="IPR022618">
    <property type="entry name" value="Defensin-like_20-28"/>
</dbReference>
<evidence type="ECO:0000256" key="3">
    <source>
        <dbReference type="ARBA" id="ARBA00022525"/>
    </source>
</evidence>
<feature type="transmembrane region" description="Helical" evidence="8">
    <location>
        <begin position="6"/>
        <end position="26"/>
    </location>
</feature>
<keyword evidence="8" id="KW-0812">Transmembrane</keyword>
<evidence type="ECO:0000256" key="2">
    <source>
        <dbReference type="ARBA" id="ARBA00006722"/>
    </source>
</evidence>
<evidence type="ECO:0000256" key="1">
    <source>
        <dbReference type="ARBA" id="ARBA00004613"/>
    </source>
</evidence>
<dbReference type="EMBL" id="JAHUZN010000003">
    <property type="protein sequence ID" value="KAG8499506.1"/>
    <property type="molecule type" value="Genomic_DNA"/>
</dbReference>
<organism evidence="9 10">
    <name type="scientific">Gossypium anomalum</name>
    <dbReference type="NCBI Taxonomy" id="47600"/>
    <lineage>
        <taxon>Eukaryota</taxon>
        <taxon>Viridiplantae</taxon>
        <taxon>Streptophyta</taxon>
        <taxon>Embryophyta</taxon>
        <taxon>Tracheophyta</taxon>
        <taxon>Spermatophyta</taxon>
        <taxon>Magnoliopsida</taxon>
        <taxon>eudicotyledons</taxon>
        <taxon>Gunneridae</taxon>
        <taxon>Pentapetalae</taxon>
        <taxon>rosids</taxon>
        <taxon>malvids</taxon>
        <taxon>Malvales</taxon>
        <taxon>Malvaceae</taxon>
        <taxon>Malvoideae</taxon>
        <taxon>Gossypium</taxon>
    </lineage>
</organism>
<keyword evidence="7" id="KW-0611">Plant defense</keyword>
<evidence type="ECO:0000256" key="4">
    <source>
        <dbReference type="ARBA" id="ARBA00022529"/>
    </source>
</evidence>
<keyword evidence="8" id="KW-1133">Transmembrane helix</keyword>
<keyword evidence="5" id="KW-0295">Fungicide</keyword>
<keyword evidence="10" id="KW-1185">Reference proteome</keyword>
<dbReference type="PANTHER" id="PTHR34453">
    <property type="entry name" value="DEFENSIN-LIKE (DEFL) FAMILY PROTEIN-RELATED"/>
    <property type="match status" value="1"/>
</dbReference>